<dbReference type="AlphaFoldDB" id="A0A2S5GB94"/>
<feature type="transmembrane region" description="Helical" evidence="1">
    <location>
        <begin position="20"/>
        <end position="41"/>
    </location>
</feature>
<proteinExistence type="predicted"/>
<dbReference type="Pfam" id="PF16316">
    <property type="entry name" value="DUF4956"/>
    <property type="match status" value="1"/>
</dbReference>
<dbReference type="Proteomes" id="UP000239047">
    <property type="component" value="Unassembled WGS sequence"/>
</dbReference>
<keyword evidence="1" id="KW-0472">Membrane</keyword>
<dbReference type="OrthoDB" id="9803265at2"/>
<comment type="caution">
    <text evidence="2">The sequence shown here is derived from an EMBL/GenBank/DDBJ whole genome shotgun (WGS) entry which is preliminary data.</text>
</comment>
<gene>
    <name evidence="2" type="ORF">C4B60_11845</name>
</gene>
<evidence type="ECO:0000256" key="1">
    <source>
        <dbReference type="SAM" id="Phobius"/>
    </source>
</evidence>
<keyword evidence="3" id="KW-1185">Reference proteome</keyword>
<feature type="transmembrane region" description="Helical" evidence="1">
    <location>
        <begin position="53"/>
        <end position="86"/>
    </location>
</feature>
<accession>A0A2S5GB94</accession>
<name>A0A2S5GB94_9BACL</name>
<protein>
    <submittedName>
        <fullName evidence="2">DUF4956 domain-containing protein</fullName>
    </submittedName>
</protein>
<dbReference type="RefSeq" id="WP_104058216.1">
    <property type="nucleotide sequence ID" value="NZ_PREZ01000004.1"/>
</dbReference>
<keyword evidence="1" id="KW-1133">Transmembrane helix</keyword>
<evidence type="ECO:0000313" key="3">
    <source>
        <dbReference type="Proteomes" id="UP000239047"/>
    </source>
</evidence>
<dbReference type="EMBL" id="PREZ01000004">
    <property type="protein sequence ID" value="PPA70266.1"/>
    <property type="molecule type" value="Genomic_DNA"/>
</dbReference>
<dbReference type="InterPro" id="IPR032531">
    <property type="entry name" value="DUF4956"/>
</dbReference>
<feature type="transmembrane region" description="Helical" evidence="1">
    <location>
        <begin position="106"/>
        <end position="139"/>
    </location>
</feature>
<organism evidence="2 3">
    <name type="scientific">Jeotgalibacillus proteolyticus</name>
    <dbReference type="NCBI Taxonomy" id="2082395"/>
    <lineage>
        <taxon>Bacteria</taxon>
        <taxon>Bacillati</taxon>
        <taxon>Bacillota</taxon>
        <taxon>Bacilli</taxon>
        <taxon>Bacillales</taxon>
        <taxon>Caryophanaceae</taxon>
        <taxon>Jeotgalibacillus</taxon>
    </lineage>
</organism>
<sequence length="230" mass="25734">MTTLLNEIRQLADVTSRLTVLESFAAIILSFILTTIIAYLYKKTHTGARYSQSFVQTIIIMGVTVSVIMIVIGNNVAVAFGLVGAFSIIRFRSAMSDPKDIAFIFFGMAAGISCGLGFYILAIIFTVSLSIIILFLYFIDFGKSGSSKKRLTITVPENLHDENTFDKILDQYLKSYDLRSIETTNLGTMIQLVYIVQNKENVKDKELMDELRKVNGNLKVSVNYLSTEVY</sequence>
<keyword evidence="1" id="KW-0812">Transmembrane</keyword>
<evidence type="ECO:0000313" key="2">
    <source>
        <dbReference type="EMBL" id="PPA70266.1"/>
    </source>
</evidence>
<reference evidence="2 3" key="1">
    <citation type="submission" date="2018-02" db="EMBL/GenBank/DDBJ databases">
        <title>Jeotgalibacillus proteolyticum sp. nov. a protease producing bacterium isolated from ocean sediments of Laizhou Bay.</title>
        <authorList>
            <person name="Li Y."/>
        </authorList>
    </citation>
    <scope>NUCLEOTIDE SEQUENCE [LARGE SCALE GENOMIC DNA]</scope>
    <source>
        <strain evidence="2 3">22-7</strain>
    </source>
</reference>